<protein>
    <submittedName>
        <fullName evidence="2">Uncharacterized protein</fullName>
    </submittedName>
</protein>
<evidence type="ECO:0000313" key="3">
    <source>
        <dbReference type="Proteomes" id="UP001168972"/>
    </source>
</evidence>
<dbReference type="AlphaFoldDB" id="A0AA39CB03"/>
<gene>
    <name evidence="2" type="ORF">PV327_009683</name>
</gene>
<evidence type="ECO:0000256" key="1">
    <source>
        <dbReference type="SAM" id="SignalP"/>
    </source>
</evidence>
<evidence type="ECO:0000313" key="2">
    <source>
        <dbReference type="EMBL" id="KAK0161185.1"/>
    </source>
</evidence>
<proteinExistence type="predicted"/>
<name>A0AA39CB03_MICHY</name>
<keyword evidence="1" id="KW-0732">Signal</keyword>
<accession>A0AA39CB03</accession>
<reference evidence="2" key="2">
    <citation type="submission" date="2023-03" db="EMBL/GenBank/DDBJ databases">
        <authorList>
            <person name="Inwood S.N."/>
            <person name="Skelly J.G."/>
            <person name="Guhlin J."/>
            <person name="Harrop T.W.R."/>
            <person name="Goldson S.G."/>
            <person name="Dearden P.K."/>
        </authorList>
    </citation>
    <scope>NUCLEOTIDE SEQUENCE</scope>
    <source>
        <strain evidence="2">Lincoln</strain>
        <tissue evidence="2">Whole body</tissue>
    </source>
</reference>
<dbReference type="Proteomes" id="UP001168972">
    <property type="component" value="Unassembled WGS sequence"/>
</dbReference>
<dbReference type="EMBL" id="JAQQBR010001835">
    <property type="protein sequence ID" value="KAK0161185.1"/>
    <property type="molecule type" value="Genomic_DNA"/>
</dbReference>
<comment type="caution">
    <text evidence="2">The sequence shown here is derived from an EMBL/GenBank/DDBJ whole genome shotgun (WGS) entry which is preliminary data.</text>
</comment>
<keyword evidence="3" id="KW-1185">Reference proteome</keyword>
<organism evidence="2 3">
    <name type="scientific">Microctonus hyperodae</name>
    <name type="common">Parasitoid wasp</name>
    <dbReference type="NCBI Taxonomy" id="165561"/>
    <lineage>
        <taxon>Eukaryota</taxon>
        <taxon>Metazoa</taxon>
        <taxon>Ecdysozoa</taxon>
        <taxon>Arthropoda</taxon>
        <taxon>Hexapoda</taxon>
        <taxon>Insecta</taxon>
        <taxon>Pterygota</taxon>
        <taxon>Neoptera</taxon>
        <taxon>Endopterygota</taxon>
        <taxon>Hymenoptera</taxon>
        <taxon>Apocrita</taxon>
        <taxon>Ichneumonoidea</taxon>
        <taxon>Braconidae</taxon>
        <taxon>Euphorinae</taxon>
        <taxon>Microctonus</taxon>
    </lineage>
</organism>
<feature type="chain" id="PRO_5041331225" evidence="1">
    <location>
        <begin position="24"/>
        <end position="182"/>
    </location>
</feature>
<reference evidence="2" key="1">
    <citation type="journal article" date="2023" name="bioRxiv">
        <title>Scaffold-level genome assemblies of two parasitoid biocontrol wasps reveal the parthenogenesis mechanism and an associated novel virus.</title>
        <authorList>
            <person name="Inwood S."/>
            <person name="Skelly J."/>
            <person name="Guhlin J."/>
            <person name="Harrop T."/>
            <person name="Goldson S."/>
            <person name="Dearden P."/>
        </authorList>
    </citation>
    <scope>NUCLEOTIDE SEQUENCE</scope>
    <source>
        <strain evidence="2">Lincoln</strain>
        <tissue evidence="2">Whole body</tissue>
    </source>
</reference>
<sequence>MNSITGVLIPLLAVGFCTDLVLAQGDPTAQLIFKKIDIKIVDNPYFELWSSEIHAPGDKITLKTPIKKDLPQNMMLKGNVEFGGSQIGEIDMTLCEAFKDETFGKDILDTGIPKGKFPRNCPAKSNGEYVLNKYAFPPEKIPAGIPDGKIVGEVFIYEPGKDPYISIRVEAELSHKPPGLGR</sequence>
<feature type="signal peptide" evidence="1">
    <location>
        <begin position="1"/>
        <end position="23"/>
    </location>
</feature>